<evidence type="ECO:0008006" key="5">
    <source>
        <dbReference type="Google" id="ProtNLM"/>
    </source>
</evidence>
<dbReference type="RefSeq" id="WP_304541994.1">
    <property type="nucleotide sequence ID" value="NZ_JARPTC010000008.1"/>
</dbReference>
<keyword evidence="4" id="KW-1185">Reference proteome</keyword>
<feature type="compositionally biased region" description="Basic and acidic residues" evidence="2">
    <location>
        <begin position="444"/>
        <end position="455"/>
    </location>
</feature>
<proteinExistence type="predicted"/>
<gene>
    <name evidence="3" type="ORF">P6N53_06560</name>
</gene>
<dbReference type="Proteomes" id="UP001172911">
    <property type="component" value="Unassembled WGS sequence"/>
</dbReference>
<evidence type="ECO:0000313" key="4">
    <source>
        <dbReference type="Proteomes" id="UP001172911"/>
    </source>
</evidence>
<keyword evidence="1" id="KW-0175">Coiled coil</keyword>
<feature type="region of interest" description="Disordered" evidence="2">
    <location>
        <begin position="435"/>
        <end position="458"/>
    </location>
</feature>
<feature type="coiled-coil region" evidence="1">
    <location>
        <begin position="997"/>
        <end position="1024"/>
    </location>
</feature>
<dbReference type="EMBL" id="JARPTC010000008">
    <property type="protein sequence ID" value="MDO7786881.1"/>
    <property type="molecule type" value="Genomic_DNA"/>
</dbReference>
<reference evidence="3" key="1">
    <citation type="journal article" date="2023" name="J. Hazard. Mater.">
        <title>Anaerobic biodegradation of pyrene and benzo[a]pyrene by a new sulfate-reducing Desulforamulus aquiferis strain DSA.</title>
        <authorList>
            <person name="Zhang Z."/>
            <person name="Sun J."/>
            <person name="Gong X."/>
            <person name="Wang C."/>
            <person name="Wang H."/>
        </authorList>
    </citation>
    <scope>NUCLEOTIDE SEQUENCE</scope>
    <source>
        <strain evidence="3">DSA</strain>
    </source>
</reference>
<feature type="coiled-coil region" evidence="1">
    <location>
        <begin position="740"/>
        <end position="838"/>
    </location>
</feature>
<evidence type="ECO:0000313" key="3">
    <source>
        <dbReference type="EMBL" id="MDO7786881.1"/>
    </source>
</evidence>
<reference evidence="3" key="2">
    <citation type="submission" date="2023-03" db="EMBL/GenBank/DDBJ databases">
        <authorList>
            <person name="Zhang Z."/>
        </authorList>
    </citation>
    <scope>NUCLEOTIDE SEQUENCE</scope>
    <source>
        <strain evidence="3">DSA</strain>
    </source>
</reference>
<comment type="caution">
    <text evidence="3">The sequence shown here is derived from an EMBL/GenBank/DDBJ whole genome shotgun (WGS) entry which is preliminary data.</text>
</comment>
<feature type="coiled-coil region" evidence="1">
    <location>
        <begin position="518"/>
        <end position="562"/>
    </location>
</feature>
<evidence type="ECO:0000256" key="2">
    <source>
        <dbReference type="SAM" id="MobiDB-lite"/>
    </source>
</evidence>
<feature type="coiled-coil region" evidence="1">
    <location>
        <begin position="295"/>
        <end position="326"/>
    </location>
</feature>
<name>A0AAW7ZC19_9FIRM</name>
<sequence>MPRITRVRVTNIQYDNGKKQLPDIMVDANGLDTVILLANGGGKTLLIQLIIQTILPNERMGGRKVSDLLLSNRYTGHVVVEWLLDDTGEQRHYLCTGFCFTSGLNNDQSIRYFNYLFEYQELSGLNIKTLPLVNEDEQGMKHPISYVQLKDYLKEETKNHVQVIEHKNTYQERLRYYQILPEEWKNIRDTNGSEGGVDKFFEKSKTTQQLMDNLLIPSVEDMVFQSERKKNELVNAFSEYRNMLIEIPQIKKNLKDFDAIRENAEGLVEEVKNLDDIQQEQSNKSKELVVLAKTFTCFKDNAENLAEELEESKKRKEDQLKDLRWQKESYSVFQKHLEYKNARKQVDEISISRDGQEQLWQQAKETENIVRALHFYNKVIYAKQDVIKYQAQLDVMDKDQPELQRELKEKKTQLRGAWEVKKALLQKQVNEKEQEYKNLQNENKQLETELSESRGQETNVQGSLAKVEAWLDQFYSHQERLLKHVSQAEVIEPEKAISTHEEMLANLETTEQITKSEIDSISKQQEGLDSNISQWENESIQLQSLAKAVDEKIEQYEGEQEKLGSLLAENEFYTKSLLQEKERVWFWAQDKLRRAQENRVVEQARLANLEEKWVLLEDKDYYIPHRELLKIKQYLQKKDIYVLLGSEWLANQQLNKVEKEAYLKHQPLIPYTIIIEQNQANAVKYAMKQAKDWSRDIPLLFLVKSKESLRRVSMENEQFLPLGEELIFYQPQSHSIFTSKDELQKYKEDMEQQLADAKNIVQNLINEEDKYVQIRERVKAFYQQYNEQLIEKLHVEEKEYQEQIKKLAEATEAGKKHKEELKQQLGQKQQEFIKLQNDKRNENDIILKLQDYLQDYSLYPGKSEEKEKYRSELSAIGDVIKFMEQQRTNNYNLMPDIKQSLSESKRLKATHEEDFRHYQLEKISQLVEVASSYEALKAEVDAVIEELKTKQSSRNYVDELLRKAQEREQDAWTIIEGTGLEEQWLKLNQRWVSVDEVKQAEKLTTEQKQQYDQLKEKWQEAESAAGSILSVLEDRVKRIKDNFNREPYLGFSEINYTLEFKAIVEELKRLQEELSKLDQAIKDNYEWRSENKEAYEMVADIDESSFNKWWHKIEPLTDMEWEDYKAKPKTVVRRCDKEIKIINERLREQQEVVGRRFQDYLRKLESTDNPKIKQFIRDVNVIMDNHRIYDYDFVETQFLRIFEGLDKYLEHYQLILNEREKNQAILIDLCLRRARTIYDSIMEIQKNSQVKIYERDIQVIRMDWKVVEDQEAYERMHHYLQQVLKDLQKWKQEGLDDDEMDRRMEELLKTRNLIQVVAPIEDCRVTVYKPRKESIVRHYKLDYSPWDEVCRWSGGEEYSIYITMFMIMISHIRQQTQGTRKVWKVIVADNPFGRASSPHILETVFQVARSNKIQLICLTAHKQDSILQHFPVVYSLQLRNAYGKEVMKAEQMETGFYRYDTALDGGAQMALLM</sequence>
<evidence type="ECO:0000256" key="1">
    <source>
        <dbReference type="SAM" id="Coils"/>
    </source>
</evidence>
<accession>A0AAW7ZC19</accession>
<organism evidence="3 4">
    <name type="scientific">Desulforamulus aquiferis</name>
    <dbReference type="NCBI Taxonomy" id="1397668"/>
    <lineage>
        <taxon>Bacteria</taxon>
        <taxon>Bacillati</taxon>
        <taxon>Bacillota</taxon>
        <taxon>Clostridia</taxon>
        <taxon>Eubacteriales</taxon>
        <taxon>Peptococcaceae</taxon>
        <taxon>Desulforamulus</taxon>
    </lineage>
</organism>
<protein>
    <recommendedName>
        <fullName evidence="5">Chromosome segregation ATPase</fullName>
    </recommendedName>
</protein>